<sequence>TSLKAMMIVLLVDARWTILIRGIRPCGYGAFIIWLIIGRHTRGVSQARIQHGQLRMSVPSVGKAHPRRQNNPLTRVKYMTSYKEHTWALTPSPQTVGAS</sequence>
<name>A0A7J6UMG9_PEROL</name>
<gene>
    <name evidence="1" type="ORF">FOZ63_021463</name>
</gene>
<dbReference type="EMBL" id="JABANO010001343">
    <property type="protein sequence ID" value="KAF4758510.1"/>
    <property type="molecule type" value="Genomic_DNA"/>
</dbReference>
<dbReference type="AlphaFoldDB" id="A0A7J6UMG9"/>
<reference evidence="1 2" key="1">
    <citation type="submission" date="2020-04" db="EMBL/GenBank/DDBJ databases">
        <title>Perkinsus olseni comparative genomics.</title>
        <authorList>
            <person name="Bogema D.R."/>
        </authorList>
    </citation>
    <scope>NUCLEOTIDE SEQUENCE [LARGE SCALE GENOMIC DNA]</scope>
    <source>
        <strain evidence="1 2">ATCC PRA-207</strain>
    </source>
</reference>
<dbReference type="Proteomes" id="UP000553632">
    <property type="component" value="Unassembled WGS sequence"/>
</dbReference>
<comment type="caution">
    <text evidence="1">The sequence shown here is derived from an EMBL/GenBank/DDBJ whole genome shotgun (WGS) entry which is preliminary data.</text>
</comment>
<feature type="non-terminal residue" evidence="1">
    <location>
        <position position="99"/>
    </location>
</feature>
<evidence type="ECO:0000313" key="2">
    <source>
        <dbReference type="Proteomes" id="UP000553632"/>
    </source>
</evidence>
<feature type="non-terminal residue" evidence="1">
    <location>
        <position position="1"/>
    </location>
</feature>
<proteinExistence type="predicted"/>
<evidence type="ECO:0000313" key="1">
    <source>
        <dbReference type="EMBL" id="KAF4758510.1"/>
    </source>
</evidence>
<accession>A0A7J6UMG9</accession>
<organism evidence="1 2">
    <name type="scientific">Perkinsus olseni</name>
    <name type="common">Perkinsus atlanticus</name>
    <dbReference type="NCBI Taxonomy" id="32597"/>
    <lineage>
        <taxon>Eukaryota</taxon>
        <taxon>Sar</taxon>
        <taxon>Alveolata</taxon>
        <taxon>Perkinsozoa</taxon>
        <taxon>Perkinsea</taxon>
        <taxon>Perkinsida</taxon>
        <taxon>Perkinsidae</taxon>
        <taxon>Perkinsus</taxon>
    </lineage>
</organism>
<keyword evidence="2" id="KW-1185">Reference proteome</keyword>
<protein>
    <submittedName>
        <fullName evidence="1">Uncharacterized protein</fullName>
    </submittedName>
</protein>